<name>A0AA38NYT4_9AGAR</name>
<evidence type="ECO:0000313" key="3">
    <source>
        <dbReference type="Proteomes" id="UP001163846"/>
    </source>
</evidence>
<reference evidence="2" key="1">
    <citation type="submission" date="2022-08" db="EMBL/GenBank/DDBJ databases">
        <authorList>
            <consortium name="DOE Joint Genome Institute"/>
            <person name="Min B."/>
            <person name="Riley R."/>
            <person name="Sierra-Patev S."/>
            <person name="Naranjo-Ortiz M."/>
            <person name="Looney B."/>
            <person name="Konkel Z."/>
            <person name="Slot J.C."/>
            <person name="Sakamoto Y."/>
            <person name="Steenwyk J.L."/>
            <person name="Rokas A."/>
            <person name="Carro J."/>
            <person name="Camarero S."/>
            <person name="Ferreira P."/>
            <person name="Molpeceres G."/>
            <person name="Ruiz-Duenas F.J."/>
            <person name="Serrano A."/>
            <person name="Henrissat B."/>
            <person name="Drula E."/>
            <person name="Hughes K.W."/>
            <person name="Mata J.L."/>
            <person name="Ishikawa N.K."/>
            <person name="Vargas-Isla R."/>
            <person name="Ushijima S."/>
            <person name="Smith C.A."/>
            <person name="Ahrendt S."/>
            <person name="Andreopoulos W."/>
            <person name="He G."/>
            <person name="Labutti K."/>
            <person name="Lipzen A."/>
            <person name="Ng V."/>
            <person name="Sandor L."/>
            <person name="Barry K."/>
            <person name="Martinez A.T."/>
            <person name="Xiao Y."/>
            <person name="Gibbons J.G."/>
            <person name="Terashima K."/>
            <person name="Hibbett D.S."/>
            <person name="Grigoriev I.V."/>
        </authorList>
    </citation>
    <scope>NUCLEOTIDE SEQUENCE</scope>
    <source>
        <strain evidence="2">TFB9207</strain>
    </source>
</reference>
<dbReference type="EMBL" id="MU806770">
    <property type="protein sequence ID" value="KAJ3833111.1"/>
    <property type="molecule type" value="Genomic_DNA"/>
</dbReference>
<evidence type="ECO:0000313" key="2">
    <source>
        <dbReference type="EMBL" id="KAJ3833111.1"/>
    </source>
</evidence>
<organism evidence="2 3">
    <name type="scientific">Lentinula raphanica</name>
    <dbReference type="NCBI Taxonomy" id="153919"/>
    <lineage>
        <taxon>Eukaryota</taxon>
        <taxon>Fungi</taxon>
        <taxon>Dikarya</taxon>
        <taxon>Basidiomycota</taxon>
        <taxon>Agaricomycotina</taxon>
        <taxon>Agaricomycetes</taxon>
        <taxon>Agaricomycetidae</taxon>
        <taxon>Agaricales</taxon>
        <taxon>Marasmiineae</taxon>
        <taxon>Omphalotaceae</taxon>
        <taxon>Lentinula</taxon>
    </lineage>
</organism>
<sequence>MADDVEDSTPVKAKTKTKKHDTIDNNDTPKFSKTNISKTDLVPRLPRDTPQNLSSFGRYLWATWAKGTFPDVKSKRKHSERNVDPADSDKTEWALSPQAHSTVHAVTTISQPCAVGEDLIKRVKYSLELADTNLMQHLHNIGLAHNPELESYTKEQYNAFINFHMTQLFDCIMKAHFYAHRGEASQRIIDNARAAWKAGDPLPKDEDTTMTPADVEEVYVFSAPPLLPPVIKIAQTDLDDPEMQGPRSAP</sequence>
<dbReference type="AlphaFoldDB" id="A0AA38NYT4"/>
<feature type="region of interest" description="Disordered" evidence="1">
    <location>
        <begin position="1"/>
        <end position="49"/>
    </location>
</feature>
<evidence type="ECO:0000256" key="1">
    <source>
        <dbReference type="SAM" id="MobiDB-lite"/>
    </source>
</evidence>
<gene>
    <name evidence="2" type="ORF">F5878DRAFT_701048</name>
</gene>
<comment type="caution">
    <text evidence="2">The sequence shown here is derived from an EMBL/GenBank/DDBJ whole genome shotgun (WGS) entry which is preliminary data.</text>
</comment>
<accession>A0AA38NYT4</accession>
<dbReference type="Proteomes" id="UP001163846">
    <property type="component" value="Unassembled WGS sequence"/>
</dbReference>
<protein>
    <submittedName>
        <fullName evidence="2">Uncharacterized protein</fullName>
    </submittedName>
</protein>
<feature type="compositionally biased region" description="Basic and acidic residues" evidence="1">
    <location>
        <begin position="80"/>
        <end position="92"/>
    </location>
</feature>
<keyword evidence="3" id="KW-1185">Reference proteome</keyword>
<feature type="compositionally biased region" description="Polar residues" evidence="1">
    <location>
        <begin position="25"/>
        <end position="38"/>
    </location>
</feature>
<feature type="region of interest" description="Disordered" evidence="1">
    <location>
        <begin position="72"/>
        <end position="96"/>
    </location>
</feature>
<proteinExistence type="predicted"/>